<evidence type="ECO:0000256" key="1">
    <source>
        <dbReference type="ARBA" id="ARBA00004496"/>
    </source>
</evidence>
<dbReference type="Proteomes" id="UP000321248">
    <property type="component" value="Unassembled WGS sequence"/>
</dbReference>
<proteinExistence type="inferred from homology"/>
<evidence type="ECO:0000256" key="3">
    <source>
        <dbReference type="ARBA" id="ARBA00011738"/>
    </source>
</evidence>
<name>A0A5C8KYP3_9GAMM</name>
<evidence type="ECO:0000256" key="6">
    <source>
        <dbReference type="ARBA" id="ARBA00022592"/>
    </source>
</evidence>
<keyword evidence="4 8" id="KW-0813">Transport</keyword>
<dbReference type="GO" id="GO:0006817">
    <property type="term" value="P:phosphate ion transport"/>
    <property type="evidence" value="ECO:0007669"/>
    <property type="project" value="UniProtKB-KW"/>
</dbReference>
<dbReference type="Gene3D" id="1.20.58.220">
    <property type="entry name" value="Phosphate transport system protein phou homolog 2, domain 2"/>
    <property type="match status" value="1"/>
</dbReference>
<dbReference type="PIRSF" id="PIRSF003107">
    <property type="entry name" value="PhoU"/>
    <property type="match status" value="1"/>
</dbReference>
<dbReference type="PANTHER" id="PTHR42930">
    <property type="entry name" value="PHOSPHATE-SPECIFIC TRANSPORT SYSTEM ACCESSORY PROTEIN PHOU"/>
    <property type="match status" value="1"/>
</dbReference>
<keyword evidence="11" id="KW-1185">Reference proteome</keyword>
<keyword evidence="6 8" id="KW-0592">Phosphate transport</keyword>
<dbReference type="InterPro" id="IPR038078">
    <property type="entry name" value="PhoU-like_sf"/>
</dbReference>
<evidence type="ECO:0000256" key="8">
    <source>
        <dbReference type="PIRNR" id="PIRNR003107"/>
    </source>
</evidence>
<sequence>MNKRNEHIVKSYDEELARLRGEILGMGELALEQMSGGMRALREGDGALAEEVIAADARIDKLELEVSGDVLRLLALRQPMAGDLRGVLSSLRIAADIERIGDYAANVAKRSLALSEAQPRAAVNGLSEMVEFASGMLREVLDAYAAGDAVRALDVRDRDVDLDARYNSLFRELLTYMMESPSVIGTCTHFLFIAKNIERIGDHVTNIAENIWFQAEGELPADERPKGDNTNIPLTP</sequence>
<dbReference type="InterPro" id="IPR026022">
    <property type="entry name" value="PhoU_dom"/>
</dbReference>
<dbReference type="OrthoDB" id="9814256at2"/>
<comment type="function">
    <text evidence="7 8">Plays a role in the regulation of phosphate uptake.</text>
</comment>
<dbReference type="InterPro" id="IPR028366">
    <property type="entry name" value="PhoU"/>
</dbReference>
<dbReference type="Pfam" id="PF01895">
    <property type="entry name" value="PhoU"/>
    <property type="match status" value="2"/>
</dbReference>
<dbReference type="GO" id="GO:0005737">
    <property type="term" value="C:cytoplasm"/>
    <property type="evidence" value="ECO:0007669"/>
    <property type="project" value="UniProtKB-SubCell"/>
</dbReference>
<dbReference type="GO" id="GO:0045936">
    <property type="term" value="P:negative regulation of phosphate metabolic process"/>
    <property type="evidence" value="ECO:0007669"/>
    <property type="project" value="InterPro"/>
</dbReference>
<comment type="subunit">
    <text evidence="3 8">Homodimer.</text>
</comment>
<organism evidence="10 11">
    <name type="scientific">Alkalisalibacterium limincola</name>
    <dbReference type="NCBI Taxonomy" id="2699169"/>
    <lineage>
        <taxon>Bacteria</taxon>
        <taxon>Pseudomonadati</taxon>
        <taxon>Pseudomonadota</taxon>
        <taxon>Gammaproteobacteria</taxon>
        <taxon>Lysobacterales</taxon>
        <taxon>Lysobacteraceae</taxon>
        <taxon>Alkalisalibacterium</taxon>
    </lineage>
</organism>
<feature type="domain" description="PhoU" evidence="9">
    <location>
        <begin position="126"/>
        <end position="211"/>
    </location>
</feature>
<evidence type="ECO:0000313" key="10">
    <source>
        <dbReference type="EMBL" id="TXK65937.1"/>
    </source>
</evidence>
<dbReference type="RefSeq" id="WP_147890610.1">
    <property type="nucleotide sequence ID" value="NZ_VRTS01000001.1"/>
</dbReference>
<dbReference type="SUPFAM" id="SSF109755">
    <property type="entry name" value="PhoU-like"/>
    <property type="match status" value="1"/>
</dbReference>
<comment type="caution">
    <text evidence="10">The sequence shown here is derived from an EMBL/GenBank/DDBJ whole genome shotgun (WGS) entry which is preliminary data.</text>
</comment>
<evidence type="ECO:0000313" key="11">
    <source>
        <dbReference type="Proteomes" id="UP000321248"/>
    </source>
</evidence>
<dbReference type="NCBIfam" id="TIGR02135">
    <property type="entry name" value="phoU_full"/>
    <property type="match status" value="1"/>
</dbReference>
<comment type="subcellular location">
    <subcellularLocation>
        <location evidence="1 8">Cytoplasm</location>
    </subcellularLocation>
</comment>
<reference evidence="10 11" key="1">
    <citation type="submission" date="2019-08" db="EMBL/GenBank/DDBJ databases">
        <authorList>
            <person name="Karlyshev A.V."/>
        </authorList>
    </citation>
    <scope>NUCLEOTIDE SEQUENCE [LARGE SCALE GENOMIC DNA]</scope>
    <source>
        <strain evidence="10 11">Alg18-2.2</strain>
    </source>
</reference>
<dbReference type="FunFam" id="1.20.58.220:FF:000004">
    <property type="entry name" value="Phosphate-specific transport system accessory protein PhoU"/>
    <property type="match status" value="1"/>
</dbReference>
<evidence type="ECO:0000256" key="4">
    <source>
        <dbReference type="ARBA" id="ARBA00022448"/>
    </source>
</evidence>
<keyword evidence="5 8" id="KW-0963">Cytoplasm</keyword>
<protein>
    <recommendedName>
        <fullName evidence="8">Phosphate-specific transport system accessory protein PhoU</fullName>
    </recommendedName>
</protein>
<accession>A0A5C8KYP3</accession>
<evidence type="ECO:0000256" key="2">
    <source>
        <dbReference type="ARBA" id="ARBA00008107"/>
    </source>
</evidence>
<dbReference type="AlphaFoldDB" id="A0A5C8KYP3"/>
<evidence type="ECO:0000256" key="5">
    <source>
        <dbReference type="ARBA" id="ARBA00022490"/>
    </source>
</evidence>
<dbReference type="GO" id="GO:0030643">
    <property type="term" value="P:intracellular phosphate ion homeostasis"/>
    <property type="evidence" value="ECO:0007669"/>
    <property type="project" value="InterPro"/>
</dbReference>
<evidence type="ECO:0000259" key="9">
    <source>
        <dbReference type="Pfam" id="PF01895"/>
    </source>
</evidence>
<dbReference type="PANTHER" id="PTHR42930:SF3">
    <property type="entry name" value="PHOSPHATE-SPECIFIC TRANSPORT SYSTEM ACCESSORY PROTEIN PHOU"/>
    <property type="match status" value="1"/>
</dbReference>
<comment type="similarity">
    <text evidence="2 8">Belongs to the PhoU family.</text>
</comment>
<gene>
    <name evidence="10" type="primary">phoU</name>
    <name evidence="10" type="ORF">FU658_02400</name>
</gene>
<dbReference type="EMBL" id="VRTS01000001">
    <property type="protein sequence ID" value="TXK65937.1"/>
    <property type="molecule type" value="Genomic_DNA"/>
</dbReference>
<feature type="domain" description="PhoU" evidence="9">
    <location>
        <begin position="24"/>
        <end position="110"/>
    </location>
</feature>
<evidence type="ECO:0000256" key="7">
    <source>
        <dbReference type="ARBA" id="ARBA00056181"/>
    </source>
</evidence>